<keyword evidence="2" id="KW-0804">Transcription</keyword>
<sequence length="302" mass="32538">MSHIVFFLVPGVHLLDLAGPAQVFSTATDFGHPYTLSYVAERPQVPTAQGLPLVAGPDWPELGPEDLIVVPGWRTGIPAGEPAIGPASLRALRDHHARGGTVASVCAGVEALGRAGLLDGRRCTTHHDVQDELALRYPDAVVVPDVLFTVDDRVITSAGIASGIDLALHLVATRHGPAVAARVAREMVVHTRRNGHEPQASAMLRHRCHLDDTVHRAQNLIDARFDQPLPLPALASAVGVSERTLTRLFSRATGLTPLRYQQTLRLERAQHLISHGATVDTAARSVGFEDARMLRRLRARAA</sequence>
<evidence type="ECO:0000256" key="2">
    <source>
        <dbReference type="ARBA" id="ARBA00023163"/>
    </source>
</evidence>
<dbReference type="SUPFAM" id="SSF52317">
    <property type="entry name" value="Class I glutamine amidotransferase-like"/>
    <property type="match status" value="1"/>
</dbReference>
<accession>A0ABU2VVZ3</accession>
<name>A0ABU2VVZ3_9ACTN</name>
<evidence type="ECO:0000256" key="1">
    <source>
        <dbReference type="ARBA" id="ARBA00023015"/>
    </source>
</evidence>
<dbReference type="PROSITE" id="PS01124">
    <property type="entry name" value="HTH_ARAC_FAMILY_2"/>
    <property type="match status" value="1"/>
</dbReference>
<dbReference type="InterPro" id="IPR002818">
    <property type="entry name" value="DJ-1/PfpI"/>
</dbReference>
<evidence type="ECO:0000313" key="4">
    <source>
        <dbReference type="EMBL" id="MDT0489771.1"/>
    </source>
</evidence>
<dbReference type="PANTHER" id="PTHR43130">
    <property type="entry name" value="ARAC-FAMILY TRANSCRIPTIONAL REGULATOR"/>
    <property type="match status" value="1"/>
</dbReference>
<comment type="caution">
    <text evidence="4">The sequence shown here is derived from an EMBL/GenBank/DDBJ whole genome shotgun (WGS) entry which is preliminary data.</text>
</comment>
<dbReference type="EMBL" id="JAVRFG010000004">
    <property type="protein sequence ID" value="MDT0489771.1"/>
    <property type="molecule type" value="Genomic_DNA"/>
</dbReference>
<dbReference type="SUPFAM" id="SSF46689">
    <property type="entry name" value="Homeodomain-like"/>
    <property type="match status" value="1"/>
</dbReference>
<dbReference type="InterPro" id="IPR018060">
    <property type="entry name" value="HTH_AraC"/>
</dbReference>
<gene>
    <name evidence="4" type="ORF">RM717_04540</name>
</gene>
<dbReference type="CDD" id="cd03137">
    <property type="entry name" value="GATase1_AraC_1"/>
    <property type="match status" value="1"/>
</dbReference>
<protein>
    <submittedName>
        <fullName evidence="4">DJ-1/PfpI family protein</fullName>
    </submittedName>
</protein>
<dbReference type="Proteomes" id="UP001180556">
    <property type="component" value="Unassembled WGS sequence"/>
</dbReference>
<feature type="domain" description="HTH araC/xylS-type" evidence="3">
    <location>
        <begin position="215"/>
        <end position="302"/>
    </location>
</feature>
<dbReference type="PANTHER" id="PTHR43130:SF3">
    <property type="entry name" value="HTH-TYPE TRANSCRIPTIONAL REGULATOR RV1931C"/>
    <property type="match status" value="1"/>
</dbReference>
<dbReference type="InterPro" id="IPR029062">
    <property type="entry name" value="Class_I_gatase-like"/>
</dbReference>
<organism evidence="4 5">
    <name type="scientific">Streptomyces stephensoniae</name>
    <dbReference type="NCBI Taxonomy" id="3375367"/>
    <lineage>
        <taxon>Bacteria</taxon>
        <taxon>Bacillati</taxon>
        <taxon>Actinomycetota</taxon>
        <taxon>Actinomycetes</taxon>
        <taxon>Kitasatosporales</taxon>
        <taxon>Streptomycetaceae</taxon>
        <taxon>Streptomyces</taxon>
    </lineage>
</organism>
<dbReference type="InterPro" id="IPR052158">
    <property type="entry name" value="INH-QAR"/>
</dbReference>
<dbReference type="SMART" id="SM00342">
    <property type="entry name" value="HTH_ARAC"/>
    <property type="match status" value="1"/>
</dbReference>
<reference evidence="5" key="1">
    <citation type="submission" date="2023-07" db="EMBL/GenBank/DDBJ databases">
        <title>30 novel species of actinomycetes from the DSMZ collection.</title>
        <authorList>
            <person name="Nouioui I."/>
        </authorList>
    </citation>
    <scope>NUCLEOTIDE SEQUENCE [LARGE SCALE GENOMIC DNA]</scope>
    <source>
        <strain evidence="5">DSM 40932</strain>
    </source>
</reference>
<proteinExistence type="predicted"/>
<dbReference type="Pfam" id="PF01965">
    <property type="entry name" value="DJ-1_PfpI"/>
    <property type="match status" value="1"/>
</dbReference>
<dbReference type="Gene3D" id="1.10.10.60">
    <property type="entry name" value="Homeodomain-like"/>
    <property type="match status" value="1"/>
</dbReference>
<keyword evidence="1" id="KW-0805">Transcription regulation</keyword>
<evidence type="ECO:0000313" key="5">
    <source>
        <dbReference type="Proteomes" id="UP001180556"/>
    </source>
</evidence>
<evidence type="ECO:0000259" key="3">
    <source>
        <dbReference type="PROSITE" id="PS01124"/>
    </source>
</evidence>
<dbReference type="InterPro" id="IPR009057">
    <property type="entry name" value="Homeodomain-like_sf"/>
</dbReference>
<dbReference type="Gene3D" id="3.40.50.880">
    <property type="match status" value="1"/>
</dbReference>
<dbReference type="Pfam" id="PF12833">
    <property type="entry name" value="HTH_18"/>
    <property type="match status" value="1"/>
</dbReference>
<keyword evidence="5" id="KW-1185">Reference proteome</keyword>
<dbReference type="RefSeq" id="WP_311596291.1">
    <property type="nucleotide sequence ID" value="NZ_JAVRFG010000004.1"/>
</dbReference>